<dbReference type="Proteomes" id="UP000030108">
    <property type="component" value="Unassembled WGS sequence"/>
</dbReference>
<proteinExistence type="predicted"/>
<feature type="compositionally biased region" description="Pro residues" evidence="1">
    <location>
        <begin position="892"/>
        <end position="904"/>
    </location>
</feature>
<name>X8J641_9AGAM</name>
<feature type="compositionally biased region" description="Polar residues" evidence="1">
    <location>
        <begin position="12"/>
        <end position="34"/>
    </location>
</feature>
<evidence type="ECO:0000313" key="4">
    <source>
        <dbReference type="Proteomes" id="UP000030108"/>
    </source>
</evidence>
<dbReference type="OrthoDB" id="3251235at2759"/>
<sequence length="904" mass="103621">MARNKRNKTKKSAGNNAETNETSIANDISDTRSSGDACGAPVPPMDPSDLTWLAIGSMDYVDDMELHQKCTRVVRLMQELDIDFGRFVWAVNFGNHASRAPKDMQMARSQFRSSYLIPTLQNLREPPRTLSKGKSPPNACERIDAYAHALVGRQLRGEMRTFEQAYGGICSKDLSEESLLGVDLQKVEEDAITCAPGLFRTLWMLGTTRHRRRNWECNNKQPSLFVTATVAGLAYQMSSSNNKIQQFFGHFFRAKKVPKTVIELLSELSLSTAYSTITGALEKLSESAERNLLEAIELRPIIIVTDNIRIGRAVGSQRLDNQAVTDNGTAATILVMPESERRAWVDPEAVRAVRSRVEAQMTLGTPLCIRFDDLSCRLRQARVLSHKLFHLFDILRAIPGFKDIPILSHPQLTRPPGLHDLKKRMDEMHMLRVRPYDESSYAGSIQGLRDFLQQLGFNLEDKIVKMTLEMMIPWIGDQLTVARLRGLQWQRQEEPNGFDRLDPFIFIFGWFHTLMCLSSAIFENHRGSPAGLGFQHSVLLLCRRGFSNNMRKKRPDYHTVKEYLTHEFEARVRGLWMKAAEKSSLEELKAWLEDPQRTVDDVKDLGKRMQQERISKQAVSLYEIEMLDDETDSDPVFLNTLIQNRDLELFWDLRHAVKHGHVGHMEDLLPELLVFFSGSKNSNYAKEMYELLQIMRHETTPEIRHAIREHCFLVNMEGRSDSFYPIDQRQEINNRGILEYGPAPQGRTTWEDYEKICPLVPFFTKFTRHFQDSVEGIQKQSHIHKVPAWEKDLITLARDHAHTKLLTPVSGREFATKSDQAKDFYKQGSISLQNSKSLANYATKRQMYFKSRVTTNDFSYYHERSTDNDDSITQTTPPFTPPESHRSWSPALPSPSPEPLDPPN</sequence>
<evidence type="ECO:0000313" key="3">
    <source>
        <dbReference type="EMBL" id="EUC57412.1"/>
    </source>
</evidence>
<dbReference type="Pfam" id="PF20231">
    <property type="entry name" value="DUF6589"/>
    <property type="match status" value="1"/>
</dbReference>
<gene>
    <name evidence="3" type="ORF">RSOL_220620</name>
</gene>
<feature type="domain" description="DUF6589" evidence="2">
    <location>
        <begin position="380"/>
        <end position="784"/>
    </location>
</feature>
<dbReference type="EMBL" id="JATN01000322">
    <property type="protein sequence ID" value="EUC57412.1"/>
    <property type="molecule type" value="Genomic_DNA"/>
</dbReference>
<evidence type="ECO:0000259" key="2">
    <source>
        <dbReference type="Pfam" id="PF20231"/>
    </source>
</evidence>
<dbReference type="InterPro" id="IPR046496">
    <property type="entry name" value="DUF6589"/>
</dbReference>
<dbReference type="AlphaFoldDB" id="X8J641"/>
<feature type="region of interest" description="Disordered" evidence="1">
    <location>
        <begin position="1"/>
        <end position="43"/>
    </location>
</feature>
<feature type="compositionally biased region" description="Basic residues" evidence="1">
    <location>
        <begin position="1"/>
        <end position="11"/>
    </location>
</feature>
<feature type="region of interest" description="Disordered" evidence="1">
    <location>
        <begin position="861"/>
        <end position="904"/>
    </location>
</feature>
<organism evidence="3 4">
    <name type="scientific">Rhizoctonia solani AG-3 Rhs1AP</name>
    <dbReference type="NCBI Taxonomy" id="1086054"/>
    <lineage>
        <taxon>Eukaryota</taxon>
        <taxon>Fungi</taxon>
        <taxon>Dikarya</taxon>
        <taxon>Basidiomycota</taxon>
        <taxon>Agaricomycotina</taxon>
        <taxon>Agaricomycetes</taxon>
        <taxon>Cantharellales</taxon>
        <taxon>Ceratobasidiaceae</taxon>
        <taxon>Rhizoctonia</taxon>
    </lineage>
</organism>
<comment type="caution">
    <text evidence="3">The sequence shown here is derived from an EMBL/GenBank/DDBJ whole genome shotgun (WGS) entry which is preliminary data.</text>
</comment>
<protein>
    <recommendedName>
        <fullName evidence="2">DUF6589 domain-containing protein</fullName>
    </recommendedName>
</protein>
<feature type="non-terminal residue" evidence="3">
    <location>
        <position position="904"/>
    </location>
</feature>
<reference evidence="4" key="1">
    <citation type="journal article" date="2014" name="Genome Announc.">
        <title>Draft genome sequence of the plant-pathogenic soil fungus Rhizoctonia solani anastomosis group 3 strain Rhs1AP.</title>
        <authorList>
            <person name="Cubeta M.A."/>
            <person name="Thomas E."/>
            <person name="Dean R.A."/>
            <person name="Jabaji S."/>
            <person name="Neate S.M."/>
            <person name="Tavantzis S."/>
            <person name="Toda T."/>
            <person name="Vilgalys R."/>
            <person name="Bharathan N."/>
            <person name="Fedorova-Abrams N."/>
            <person name="Pakala S.B."/>
            <person name="Pakala S.M."/>
            <person name="Zafar N."/>
            <person name="Joardar V."/>
            <person name="Losada L."/>
            <person name="Nierman W.C."/>
        </authorList>
    </citation>
    <scope>NUCLEOTIDE SEQUENCE [LARGE SCALE GENOMIC DNA]</scope>
    <source>
        <strain evidence="4">AG-3</strain>
    </source>
</reference>
<evidence type="ECO:0000256" key="1">
    <source>
        <dbReference type="SAM" id="MobiDB-lite"/>
    </source>
</evidence>
<accession>X8J641</accession>